<evidence type="ECO:0000313" key="1">
    <source>
        <dbReference type="EMBL" id="OGF66884.1"/>
    </source>
</evidence>
<evidence type="ECO:0000313" key="2">
    <source>
        <dbReference type="Proteomes" id="UP000178943"/>
    </source>
</evidence>
<sequence length="88" mass="10116">MAAFMGGSAWAMARDIVEGYILVTSSTIKRYTNPDLQKLKFELERFQTTLRIEQIPQEDVQAIQLRNRKLGRITATLRVIEGSMSKKR</sequence>
<gene>
    <name evidence="1" type="ORF">A2Y62_01420</name>
</gene>
<name>A0A1F5VTR4_9BACT</name>
<comment type="caution">
    <text evidence="1">The sequence shown here is derived from an EMBL/GenBank/DDBJ whole genome shotgun (WGS) entry which is preliminary data.</text>
</comment>
<dbReference type="AlphaFoldDB" id="A0A1F5VTR4"/>
<accession>A0A1F5VTR4</accession>
<proteinExistence type="predicted"/>
<dbReference type="Proteomes" id="UP000178943">
    <property type="component" value="Unassembled WGS sequence"/>
</dbReference>
<reference evidence="1 2" key="1">
    <citation type="journal article" date="2016" name="Nat. Commun.">
        <title>Thousands of microbial genomes shed light on interconnected biogeochemical processes in an aquifer system.</title>
        <authorList>
            <person name="Anantharaman K."/>
            <person name="Brown C.T."/>
            <person name="Hug L.A."/>
            <person name="Sharon I."/>
            <person name="Castelle C.J."/>
            <person name="Probst A.J."/>
            <person name="Thomas B.C."/>
            <person name="Singh A."/>
            <person name="Wilkins M.J."/>
            <person name="Karaoz U."/>
            <person name="Brodie E.L."/>
            <person name="Williams K.H."/>
            <person name="Hubbard S.S."/>
            <person name="Banfield J.F."/>
        </authorList>
    </citation>
    <scope>NUCLEOTIDE SEQUENCE [LARGE SCALE GENOMIC DNA]</scope>
</reference>
<organism evidence="1 2">
    <name type="scientific">Candidatus Fischerbacteria bacterium RBG_13_37_8</name>
    <dbReference type="NCBI Taxonomy" id="1817863"/>
    <lineage>
        <taxon>Bacteria</taxon>
        <taxon>Candidatus Fischeribacteriota</taxon>
    </lineage>
</organism>
<dbReference type="EMBL" id="MFGW01000079">
    <property type="protein sequence ID" value="OGF66884.1"/>
    <property type="molecule type" value="Genomic_DNA"/>
</dbReference>
<protein>
    <submittedName>
        <fullName evidence="1">Uncharacterized protein</fullName>
    </submittedName>
</protein>